<accession>A0A1B6LVC4</accession>
<protein>
    <recommendedName>
        <fullName evidence="2">PiggyBac transposable element-derived protein domain-containing protein</fullName>
    </recommendedName>
</protein>
<dbReference type="Pfam" id="PF13843">
    <property type="entry name" value="DDE_Tnp_1_7"/>
    <property type="match status" value="1"/>
</dbReference>
<dbReference type="PANTHER" id="PTHR46599:SF6">
    <property type="entry name" value="DUAL SPECIFICITY PHOSPHATASE 26"/>
    <property type="match status" value="1"/>
</dbReference>
<evidence type="ECO:0000313" key="3">
    <source>
        <dbReference type="EMBL" id="JAT27605.1"/>
    </source>
</evidence>
<gene>
    <name evidence="3" type="ORF">g.20382</name>
</gene>
<dbReference type="PANTHER" id="PTHR46599">
    <property type="entry name" value="PIGGYBAC TRANSPOSABLE ELEMENT-DERIVED PROTEIN 4"/>
    <property type="match status" value="1"/>
</dbReference>
<feature type="region of interest" description="Disordered" evidence="1">
    <location>
        <begin position="39"/>
        <end position="70"/>
    </location>
</feature>
<feature type="domain" description="PiggyBac transposable element-derived protein" evidence="2">
    <location>
        <begin position="156"/>
        <end position="516"/>
    </location>
</feature>
<dbReference type="AlphaFoldDB" id="A0A1B6LVC4"/>
<sequence>MEGEEERISRLLCSVEREEGEELVERPCGSFVRELFVDDNVEEPVFDDEEDGDQRDEDGESQVEEADDQVDNGMLLPGIVNVQNSDFEDIQNLPLYIRCNENIVRRINGKLAYMSKRRDFLWDVHPVSAQHGRTSNRNIIRMRMGCVSRQAKNASTPLEVWKLFFSDEMIHEITTCTNVWIEENQYKFSRERDANTTTEPEIRAVIGVLYMVGVMRCSHTILEDLWATDGFGVEFFRCAMSLKRFKFLLRAMRFDDIRSRQERTLVDKMAPIRDLYEEFVENCQGNYIVSEFVTIDEMLESFRGRCSFRQFIKNKPAKYGIKVYAMVCAKTFYTANLEVYLGKQVDGPFVEGNSAKEVVCRLIEPITGTGRNVTVDNFFCSVPLCNELLENHRLTLVGTLRQNKREIPCEFLDHKSKPLGSSCFAFKDKMVIVSYKAKKNKNIMLLSSMHDDAAVDMDEESRNFGKPEIVLFYNSSKGGVDTVDQYKETYSTKRVSNRWSMRLFYSILDIGGVNSFVVLKKNLGMPQMKRRMFLKELAVGLSKEYCESRLLVRNIPKQIKQRICDIMKIDRPGDQRIPPSDDVVSGRCYSCTWKQNRLSKTRCSTCRFFICREHTAPAKCSNCVLNENPEVEMEVDSEDSL</sequence>
<dbReference type="EMBL" id="GEBQ01012372">
    <property type="protein sequence ID" value="JAT27605.1"/>
    <property type="molecule type" value="Transcribed_RNA"/>
</dbReference>
<organism evidence="3">
    <name type="scientific">Graphocephala atropunctata</name>
    <dbReference type="NCBI Taxonomy" id="36148"/>
    <lineage>
        <taxon>Eukaryota</taxon>
        <taxon>Metazoa</taxon>
        <taxon>Ecdysozoa</taxon>
        <taxon>Arthropoda</taxon>
        <taxon>Hexapoda</taxon>
        <taxon>Insecta</taxon>
        <taxon>Pterygota</taxon>
        <taxon>Neoptera</taxon>
        <taxon>Paraneoptera</taxon>
        <taxon>Hemiptera</taxon>
        <taxon>Auchenorrhyncha</taxon>
        <taxon>Membracoidea</taxon>
        <taxon>Cicadellidae</taxon>
        <taxon>Cicadellinae</taxon>
        <taxon>Cicadellini</taxon>
        <taxon>Graphocephala</taxon>
    </lineage>
</organism>
<evidence type="ECO:0000256" key="1">
    <source>
        <dbReference type="SAM" id="MobiDB-lite"/>
    </source>
</evidence>
<reference evidence="3" key="1">
    <citation type="submission" date="2015-11" db="EMBL/GenBank/DDBJ databases">
        <title>De novo transcriptome assembly of four potential Pierce s Disease insect vectors from Arizona vineyards.</title>
        <authorList>
            <person name="Tassone E.E."/>
        </authorList>
    </citation>
    <scope>NUCLEOTIDE SEQUENCE</scope>
</reference>
<evidence type="ECO:0000259" key="2">
    <source>
        <dbReference type="Pfam" id="PF13843"/>
    </source>
</evidence>
<dbReference type="InterPro" id="IPR029526">
    <property type="entry name" value="PGBD"/>
</dbReference>
<name>A0A1B6LVC4_9HEMI</name>
<proteinExistence type="predicted"/>